<reference evidence="2" key="1">
    <citation type="submission" date="2013-12" db="EMBL/GenBank/DDBJ databases">
        <authorList>
            <person name="Genoscope - CEA"/>
        </authorList>
    </citation>
    <scope>NUCLEOTIDE SEQUENCE</scope>
    <source>
        <strain evidence="2">CBS 1993</strain>
    </source>
</reference>
<dbReference type="STRING" id="1382522.W6MK85"/>
<sequence>MTCPVCRANVREAPIINHALRDILSSLIESVPESGGAAKEKLLQLKAEKEEEYQRDVGKGKRLFGGVFQSNQYARIVIDHGVPRCSRCQWEAWGGRCLYCNARFLNPREDDSEDYESPSDNSDADSDRPQQPANTHSHLSPEESARALGAARLAYARNTSDFQRDANIIIARARGIAALAGEDVSDGAEDFDYNPSDSDDEIYINENAADHYMPRQGNFSNTSLSYVANDSEDEPTVPARPRHVSRVPSVHENSSDDSVLMSDDDVHSVPLRSQHWRIASSGSSDY</sequence>
<evidence type="ECO:0008006" key="4">
    <source>
        <dbReference type="Google" id="ProtNLM"/>
    </source>
</evidence>
<dbReference type="RefSeq" id="XP_022458413.1">
    <property type="nucleotide sequence ID" value="XM_022602627.1"/>
</dbReference>
<dbReference type="AlphaFoldDB" id="W6MK85"/>
<protein>
    <recommendedName>
        <fullName evidence="4">RING-type domain-containing protein</fullName>
    </recommendedName>
</protein>
<name>W6MK85_9ASCO</name>
<feature type="compositionally biased region" description="Polar residues" evidence="1">
    <location>
        <begin position="129"/>
        <end position="138"/>
    </location>
</feature>
<keyword evidence="3" id="KW-1185">Reference proteome</keyword>
<feature type="region of interest" description="Disordered" evidence="1">
    <location>
        <begin position="110"/>
        <end position="143"/>
    </location>
</feature>
<evidence type="ECO:0000313" key="2">
    <source>
        <dbReference type="EMBL" id="CDK26408.1"/>
    </source>
</evidence>
<reference evidence="2" key="2">
    <citation type="submission" date="2014-02" db="EMBL/GenBank/DDBJ databases">
        <title>Complete DNA sequence of /Kuraishia capsulata/ illustrates novel genomic features among budding yeasts (/Saccharomycotina/).</title>
        <authorList>
            <person name="Morales L."/>
            <person name="Noel B."/>
            <person name="Porcel B."/>
            <person name="Marcet-Houben M."/>
            <person name="Hullo M-F."/>
            <person name="Sacerdot C."/>
            <person name="Tekaia F."/>
            <person name="Leh-Louis V."/>
            <person name="Despons L."/>
            <person name="Khanna V."/>
            <person name="Aury J-M."/>
            <person name="Barbe V."/>
            <person name="Couloux A."/>
            <person name="Labadie K."/>
            <person name="Pelletier E."/>
            <person name="Souciet J-L."/>
            <person name="Boekhout T."/>
            <person name="Gabaldon T."/>
            <person name="Wincker P."/>
            <person name="Dujon B."/>
        </authorList>
    </citation>
    <scope>NUCLEOTIDE SEQUENCE</scope>
    <source>
        <strain evidence="2">CBS 1993</strain>
    </source>
</reference>
<evidence type="ECO:0000313" key="3">
    <source>
        <dbReference type="Proteomes" id="UP000019384"/>
    </source>
</evidence>
<dbReference type="Proteomes" id="UP000019384">
    <property type="component" value="Unassembled WGS sequence"/>
</dbReference>
<feature type="region of interest" description="Disordered" evidence="1">
    <location>
        <begin position="223"/>
        <end position="266"/>
    </location>
</feature>
<organism evidence="2 3">
    <name type="scientific">Kuraishia capsulata CBS 1993</name>
    <dbReference type="NCBI Taxonomy" id="1382522"/>
    <lineage>
        <taxon>Eukaryota</taxon>
        <taxon>Fungi</taxon>
        <taxon>Dikarya</taxon>
        <taxon>Ascomycota</taxon>
        <taxon>Saccharomycotina</taxon>
        <taxon>Pichiomycetes</taxon>
        <taxon>Pichiales</taxon>
        <taxon>Pichiaceae</taxon>
        <taxon>Kuraishia</taxon>
    </lineage>
</organism>
<proteinExistence type="predicted"/>
<dbReference type="GeneID" id="34519801"/>
<evidence type="ECO:0000256" key="1">
    <source>
        <dbReference type="SAM" id="MobiDB-lite"/>
    </source>
</evidence>
<dbReference type="EMBL" id="HG793127">
    <property type="protein sequence ID" value="CDK26408.1"/>
    <property type="molecule type" value="Genomic_DNA"/>
</dbReference>
<accession>W6MK85</accession>
<dbReference type="HOGENOM" id="CLU_973386_0_0_1"/>
<gene>
    <name evidence="2" type="ORF">KUCA_T00002380001</name>
</gene>
<dbReference type="OrthoDB" id="6105938at2759"/>